<evidence type="ECO:0000313" key="2">
    <source>
        <dbReference type="EMBL" id="QQQ19653.1"/>
    </source>
</evidence>
<keyword evidence="3" id="KW-1185">Reference proteome</keyword>
<dbReference type="EMBL" id="CP067977">
    <property type="protein sequence ID" value="QQQ19653.1"/>
    <property type="molecule type" value="Genomic_DNA"/>
</dbReference>
<sequence length="284" mass="30688">MMKLPSFLRTRSAAVVAIGLTLVGGTVVAQTVPQEAIVWDTRALNRLTDSVRRLESRIARLNGEQVVSLTQPDPEFVALQGRVASMDRRLSDVEATLRRVNGDLERVGFQLDESQRDNAALRNRLTDAESRVEELETAAKEAAEMTGPIVANSPTGSAAGDLAAAQRMLSSDPARGERALETVIVTWPDAAEARVANYRLGDIFFDREDTASAISAYAAALRGWPTTPWAGEATVKLANALAADAKGDDACRALYEFDARYAASASPALKTRVTEIKTRLGCRR</sequence>
<accession>A0ABX7BSE5</accession>
<dbReference type="RefSeq" id="WP_201104004.1">
    <property type="nucleotide sequence ID" value="NZ_CP067977.1"/>
</dbReference>
<dbReference type="Proteomes" id="UP000595448">
    <property type="component" value="Chromosome"/>
</dbReference>
<reference evidence="2 3" key="1">
    <citation type="submission" date="2021-01" db="EMBL/GenBank/DDBJ databases">
        <title>Brevundimonas vitis sp. nov., an bacterium isolated from grape (Vitis vinifera).</title>
        <authorList>
            <person name="Jiang L."/>
            <person name="Lee J."/>
        </authorList>
    </citation>
    <scope>NUCLEOTIDE SEQUENCE [LARGE SCALE GENOMIC DNA]</scope>
    <source>
        <strain evidence="2 3">GRTSA-9</strain>
    </source>
</reference>
<dbReference type="SUPFAM" id="SSF57997">
    <property type="entry name" value="Tropomyosin"/>
    <property type="match status" value="1"/>
</dbReference>
<dbReference type="InterPro" id="IPR011990">
    <property type="entry name" value="TPR-like_helical_dom_sf"/>
</dbReference>
<organism evidence="2 3">
    <name type="scientific">Brevundimonas vitisensis</name>
    <dbReference type="NCBI Taxonomy" id="2800818"/>
    <lineage>
        <taxon>Bacteria</taxon>
        <taxon>Pseudomonadati</taxon>
        <taxon>Pseudomonadota</taxon>
        <taxon>Alphaproteobacteria</taxon>
        <taxon>Caulobacterales</taxon>
        <taxon>Caulobacteraceae</taxon>
        <taxon>Brevundimonas</taxon>
    </lineage>
</organism>
<name>A0ABX7BSE5_9CAUL</name>
<proteinExistence type="predicted"/>
<dbReference type="Gene3D" id="1.10.287.1490">
    <property type="match status" value="1"/>
</dbReference>
<evidence type="ECO:0000313" key="3">
    <source>
        <dbReference type="Proteomes" id="UP000595448"/>
    </source>
</evidence>
<protein>
    <submittedName>
        <fullName evidence="2">Tetratricopeptide repeat protein</fullName>
    </submittedName>
</protein>
<gene>
    <name evidence="2" type="ORF">JIP62_06085</name>
</gene>
<feature type="coiled-coil region" evidence="1">
    <location>
        <begin position="111"/>
        <end position="145"/>
    </location>
</feature>
<keyword evidence="1" id="KW-0175">Coiled coil</keyword>
<dbReference type="Gene3D" id="1.25.40.10">
    <property type="entry name" value="Tetratricopeptide repeat domain"/>
    <property type="match status" value="1"/>
</dbReference>
<evidence type="ECO:0000256" key="1">
    <source>
        <dbReference type="SAM" id="Coils"/>
    </source>
</evidence>